<accession>U5W375</accession>
<dbReference type="Proteomes" id="UP000017746">
    <property type="component" value="Chromosome"/>
</dbReference>
<evidence type="ECO:0000313" key="3">
    <source>
        <dbReference type="EMBL" id="AGZ42450.1"/>
    </source>
</evidence>
<proteinExistence type="predicted"/>
<name>U5W375_9ACTN</name>
<dbReference type="RefSeq" id="WP_023362822.1">
    <property type="nucleotide sequence ID" value="NC_022657.1"/>
</dbReference>
<dbReference type="OrthoDB" id="4328740at2"/>
<dbReference type="EMBL" id="CP006272">
    <property type="protein sequence ID" value="AGZ42450.1"/>
    <property type="molecule type" value="Genomic_DNA"/>
</dbReference>
<dbReference type="AlphaFoldDB" id="U5W375"/>
<evidence type="ECO:0000259" key="2">
    <source>
        <dbReference type="Pfam" id="PF10099"/>
    </source>
</evidence>
<keyword evidence="1" id="KW-0472">Membrane</keyword>
<keyword evidence="4" id="KW-1185">Reference proteome</keyword>
<evidence type="ECO:0000313" key="4">
    <source>
        <dbReference type="Proteomes" id="UP000017746"/>
    </source>
</evidence>
<feature type="domain" description="Anti-sigma K factor RskA C-terminal" evidence="2">
    <location>
        <begin position="91"/>
        <end position="218"/>
    </location>
</feature>
<keyword evidence="1" id="KW-1133">Transmembrane helix</keyword>
<sequence>MQHLEPDRLVLLALSEDTPAADESVHLAGCPGCSAEIDDLRHVAELGSETQGLDSLPPPPERVWDAIAAATTAPVRRLPVRRERRWALPVLAAAAAAVLAIAGTVVVQRVVERSAPPDVTAKASLVRLDTAPAAAHGAAEVIGGTRLRVDVRNLPLNPGYYEVWLIDPEDTTKMMAMGNIDGAALTGAADVVLPLPPGADLNRYRLVDVSSEAYDGNTAHSGKSLLRGTLTN</sequence>
<dbReference type="GO" id="GO:0005886">
    <property type="term" value="C:plasma membrane"/>
    <property type="evidence" value="ECO:0007669"/>
    <property type="project" value="InterPro"/>
</dbReference>
<dbReference type="Pfam" id="PF10099">
    <property type="entry name" value="RskA_C"/>
    <property type="match status" value="1"/>
</dbReference>
<dbReference type="eggNOG" id="COG5343">
    <property type="taxonomic scope" value="Bacteria"/>
</dbReference>
<dbReference type="InterPro" id="IPR018764">
    <property type="entry name" value="RskA_C"/>
</dbReference>
<gene>
    <name evidence="3" type="ORF">AFR_20890</name>
</gene>
<protein>
    <recommendedName>
        <fullName evidence="2">Anti-sigma K factor RskA C-terminal domain-containing protein</fullName>
    </recommendedName>
</protein>
<feature type="transmembrane region" description="Helical" evidence="1">
    <location>
        <begin position="86"/>
        <end position="107"/>
    </location>
</feature>
<dbReference type="PATRIC" id="fig|1246995.3.peg.4235"/>
<dbReference type="KEGG" id="afs:AFR_20890"/>
<evidence type="ECO:0000256" key="1">
    <source>
        <dbReference type="SAM" id="Phobius"/>
    </source>
</evidence>
<keyword evidence="1" id="KW-0812">Transmembrane</keyword>
<reference evidence="3 4" key="1">
    <citation type="journal article" date="2014" name="J. Biotechnol.">
        <title>Complete genome sequence of the actinobacterium Actinoplanes friuliensis HAG 010964, producer of the lipopeptide antibiotic friulimycin.</title>
        <authorList>
            <person name="Ruckert C."/>
            <person name="Szczepanowski R."/>
            <person name="Albersmeier A."/>
            <person name="Goesmann A."/>
            <person name="Fischer N."/>
            <person name="Steinkamper A."/>
            <person name="Puhler A."/>
            <person name="Biener R."/>
            <person name="Schwartz D."/>
            <person name="Kalinowski J."/>
        </authorList>
    </citation>
    <scope>NUCLEOTIDE SEQUENCE [LARGE SCALE GENOMIC DNA]</scope>
    <source>
        <strain evidence="3 4">DSM 7358</strain>
    </source>
</reference>
<organism evidence="3 4">
    <name type="scientific">Actinoplanes friuliensis DSM 7358</name>
    <dbReference type="NCBI Taxonomy" id="1246995"/>
    <lineage>
        <taxon>Bacteria</taxon>
        <taxon>Bacillati</taxon>
        <taxon>Actinomycetota</taxon>
        <taxon>Actinomycetes</taxon>
        <taxon>Micromonosporales</taxon>
        <taxon>Micromonosporaceae</taxon>
        <taxon>Actinoplanes</taxon>
    </lineage>
</organism>
<dbReference type="STRING" id="1246995.AFR_20890"/>
<dbReference type="HOGENOM" id="CLU_082046_0_0_11"/>